<keyword evidence="5" id="KW-1185">Reference proteome</keyword>
<dbReference type="PANTHER" id="PTHR33826:SF2">
    <property type="entry name" value="HYDROXYPROLINE-RICH GLYCOPROTEIN FAMILY PROTEIN"/>
    <property type="match status" value="1"/>
</dbReference>
<dbReference type="Pfam" id="PF23041">
    <property type="entry name" value="DUF7036"/>
    <property type="match status" value="2"/>
</dbReference>
<keyword evidence="2" id="KW-0812">Transmembrane</keyword>
<proteinExistence type="predicted"/>
<feature type="transmembrane region" description="Helical" evidence="2">
    <location>
        <begin position="45"/>
        <end position="63"/>
    </location>
</feature>
<evidence type="ECO:0000259" key="3">
    <source>
        <dbReference type="Pfam" id="PF23041"/>
    </source>
</evidence>
<sequence>MGKGEDELNLPSTTVDAQGTGSSDGSSSGCCLGCSGFLKLVSFRCVFVLVLGFAVLLSAIFWLPGFRFGHHKDLDLDYGGHDVVASFVLRKPASFLQDHVVQLENDIFDEMSFASTKVEIISLGSLGSSADPNITKVVFAVESDVTTRSLIRASFLSMITRQSPLHLTESLFGNPFEFDVLRFRGGITVSPEQKAFLMQNVQILFNFTLNFSIDEILVNFEELRSQLNTGLHLAPYENLYIRLTNLKGSTVVPPTTIQAQVLLAVGINASKSRLKQLAQTITGSHTKNLGLDNTVFGRVKQHNGHLRHVAPSYSPDYGPSPSPSQPRRKYSPPPKRAPFRGASPPSGGGHGHVHHHSHPPSRSVSRVRPSNVMPIVSSPSPSPSSAGILSSNILALLLAILSVLLL</sequence>
<keyword evidence="2" id="KW-1133">Transmembrane helix</keyword>
<feature type="region of interest" description="Disordered" evidence="1">
    <location>
        <begin position="308"/>
        <end position="384"/>
    </location>
</feature>
<name>A0A9N7R5S5_STRHE</name>
<feature type="domain" description="DUF7036" evidence="3">
    <location>
        <begin position="86"/>
        <end position="173"/>
    </location>
</feature>
<dbReference type="InterPro" id="IPR055464">
    <property type="entry name" value="DUF7036"/>
</dbReference>
<comment type="caution">
    <text evidence="4">The sequence shown here is derived from an EMBL/GenBank/DDBJ whole genome shotgun (WGS) entry which is preliminary data.</text>
</comment>
<keyword evidence="2" id="KW-0472">Membrane</keyword>
<evidence type="ECO:0000256" key="2">
    <source>
        <dbReference type="SAM" id="Phobius"/>
    </source>
</evidence>
<accession>A0A9N7R5S5</accession>
<gene>
    <name evidence="4" type="ORF">SHERM_13432</name>
</gene>
<feature type="region of interest" description="Disordered" evidence="1">
    <location>
        <begin position="1"/>
        <end position="26"/>
    </location>
</feature>
<dbReference type="AlphaFoldDB" id="A0A9N7R5S5"/>
<feature type="compositionally biased region" description="Low complexity" evidence="1">
    <location>
        <begin position="360"/>
        <end position="384"/>
    </location>
</feature>
<evidence type="ECO:0000313" key="5">
    <source>
        <dbReference type="Proteomes" id="UP001153555"/>
    </source>
</evidence>
<dbReference type="EMBL" id="CACSLK010011299">
    <property type="protein sequence ID" value="CAA0812873.1"/>
    <property type="molecule type" value="Genomic_DNA"/>
</dbReference>
<organism evidence="4 5">
    <name type="scientific">Striga hermonthica</name>
    <name type="common">Purple witchweed</name>
    <name type="synonym">Buchnera hermonthica</name>
    <dbReference type="NCBI Taxonomy" id="68872"/>
    <lineage>
        <taxon>Eukaryota</taxon>
        <taxon>Viridiplantae</taxon>
        <taxon>Streptophyta</taxon>
        <taxon>Embryophyta</taxon>
        <taxon>Tracheophyta</taxon>
        <taxon>Spermatophyta</taxon>
        <taxon>Magnoliopsida</taxon>
        <taxon>eudicotyledons</taxon>
        <taxon>Gunneridae</taxon>
        <taxon>Pentapetalae</taxon>
        <taxon>asterids</taxon>
        <taxon>lamiids</taxon>
        <taxon>Lamiales</taxon>
        <taxon>Orobanchaceae</taxon>
        <taxon>Buchnereae</taxon>
        <taxon>Striga</taxon>
    </lineage>
</organism>
<dbReference type="Proteomes" id="UP001153555">
    <property type="component" value="Unassembled WGS sequence"/>
</dbReference>
<reference evidence="4" key="1">
    <citation type="submission" date="2019-12" db="EMBL/GenBank/DDBJ databases">
        <authorList>
            <person name="Scholes J."/>
        </authorList>
    </citation>
    <scope>NUCLEOTIDE SEQUENCE</scope>
</reference>
<dbReference type="PANTHER" id="PTHR33826">
    <property type="entry name" value="F20B24.21"/>
    <property type="match status" value="1"/>
</dbReference>
<protein>
    <submittedName>
        <fullName evidence="4">Hydroxyproline-rich glycoprotein family protein</fullName>
    </submittedName>
</protein>
<evidence type="ECO:0000313" key="4">
    <source>
        <dbReference type="EMBL" id="CAA0812873.1"/>
    </source>
</evidence>
<dbReference type="OrthoDB" id="687571at2759"/>
<evidence type="ECO:0000256" key="1">
    <source>
        <dbReference type="SAM" id="MobiDB-lite"/>
    </source>
</evidence>
<feature type="domain" description="DUF7036" evidence="3">
    <location>
        <begin position="206"/>
        <end position="297"/>
    </location>
</feature>